<evidence type="ECO:0000313" key="1">
    <source>
        <dbReference type="EMBL" id="SVB93739.1"/>
    </source>
</evidence>
<accession>A0A382I371</accession>
<sequence>SNFNDEFMRITGEKLFGDNRNSGKMLQNFALKIDK</sequence>
<proteinExistence type="predicted"/>
<dbReference type="EMBL" id="UINC01064764">
    <property type="protein sequence ID" value="SVB93739.1"/>
    <property type="molecule type" value="Genomic_DNA"/>
</dbReference>
<organism evidence="1">
    <name type="scientific">marine metagenome</name>
    <dbReference type="NCBI Taxonomy" id="408172"/>
    <lineage>
        <taxon>unclassified sequences</taxon>
        <taxon>metagenomes</taxon>
        <taxon>ecological metagenomes</taxon>
    </lineage>
</organism>
<name>A0A382I371_9ZZZZ</name>
<gene>
    <name evidence="1" type="ORF">METZ01_LOCUS246593</name>
</gene>
<dbReference type="AlphaFoldDB" id="A0A382I371"/>
<feature type="non-terminal residue" evidence="1">
    <location>
        <position position="1"/>
    </location>
</feature>
<protein>
    <submittedName>
        <fullName evidence="1">Uncharacterized protein</fullName>
    </submittedName>
</protein>
<reference evidence="1" key="1">
    <citation type="submission" date="2018-05" db="EMBL/GenBank/DDBJ databases">
        <authorList>
            <person name="Lanie J.A."/>
            <person name="Ng W.-L."/>
            <person name="Kazmierczak K.M."/>
            <person name="Andrzejewski T.M."/>
            <person name="Davidsen T.M."/>
            <person name="Wayne K.J."/>
            <person name="Tettelin H."/>
            <person name="Glass J.I."/>
            <person name="Rusch D."/>
            <person name="Podicherti R."/>
            <person name="Tsui H.-C.T."/>
            <person name="Winkler M.E."/>
        </authorList>
    </citation>
    <scope>NUCLEOTIDE SEQUENCE</scope>
</reference>